<dbReference type="GeneID" id="28958619"/>
<dbReference type="AlphaFoldDB" id="A0A0J9U7F5"/>
<dbReference type="RefSeq" id="XP_018232793.1">
    <property type="nucleotide sequence ID" value="XM_018397923.1"/>
</dbReference>
<dbReference type="Proteomes" id="UP000009097">
    <property type="component" value="Unassembled WGS sequence"/>
</dbReference>
<dbReference type="KEGG" id="fox:FOXG_17913"/>
<reference evidence="1" key="2">
    <citation type="journal article" date="2010" name="Nature">
        <title>Comparative genomics reveals mobile pathogenicity chromosomes in Fusarium.</title>
        <authorList>
            <person name="Ma L.J."/>
            <person name="van der Does H.C."/>
            <person name="Borkovich K.A."/>
            <person name="Coleman J.J."/>
            <person name="Daboussi M.J."/>
            <person name="Di Pietro A."/>
            <person name="Dufresne M."/>
            <person name="Freitag M."/>
            <person name="Grabherr M."/>
            <person name="Henrissat B."/>
            <person name="Houterman P.M."/>
            <person name="Kang S."/>
            <person name="Shim W.B."/>
            <person name="Woloshuk C."/>
            <person name="Xie X."/>
            <person name="Xu J.R."/>
            <person name="Antoniw J."/>
            <person name="Baker S.E."/>
            <person name="Bluhm B.H."/>
            <person name="Breakspear A."/>
            <person name="Brown D.W."/>
            <person name="Butchko R.A."/>
            <person name="Chapman S."/>
            <person name="Coulson R."/>
            <person name="Coutinho P.M."/>
            <person name="Danchin E.G."/>
            <person name="Diener A."/>
            <person name="Gale L.R."/>
            <person name="Gardiner D.M."/>
            <person name="Goff S."/>
            <person name="Hammond-Kosack K.E."/>
            <person name="Hilburn K."/>
            <person name="Hua-Van A."/>
            <person name="Jonkers W."/>
            <person name="Kazan K."/>
            <person name="Kodira C.D."/>
            <person name="Koehrsen M."/>
            <person name="Kumar L."/>
            <person name="Lee Y.H."/>
            <person name="Li L."/>
            <person name="Manners J.M."/>
            <person name="Miranda-Saavedra D."/>
            <person name="Mukherjee M."/>
            <person name="Park G."/>
            <person name="Park J."/>
            <person name="Park S.Y."/>
            <person name="Proctor R.H."/>
            <person name="Regev A."/>
            <person name="Ruiz-Roldan M.C."/>
            <person name="Sain D."/>
            <person name="Sakthikumar S."/>
            <person name="Sykes S."/>
            <person name="Schwartz D.C."/>
            <person name="Turgeon B.G."/>
            <person name="Wapinski I."/>
            <person name="Yoder O."/>
            <person name="Young S."/>
            <person name="Zeng Q."/>
            <person name="Zhou S."/>
            <person name="Galagan J."/>
            <person name="Cuomo C.A."/>
            <person name="Kistler H.C."/>
            <person name="Rep M."/>
        </authorList>
    </citation>
    <scope>NUCLEOTIDE SEQUENCE [LARGE SCALE GENOMIC DNA]</scope>
    <source>
        <strain evidence="1">4287</strain>
    </source>
</reference>
<evidence type="ECO:0000313" key="1">
    <source>
        <dbReference type="EMBL" id="KNA94747.1"/>
    </source>
</evidence>
<sequence>MREKDLKMRKVGWGQGLGEERAMNPPGALSGDLSLGDEFRVCDGQELLKVWSLDERK</sequence>
<name>A0A0J9U7F5_FUSO4</name>
<evidence type="ECO:0000313" key="2">
    <source>
        <dbReference type="Proteomes" id="UP000009097"/>
    </source>
</evidence>
<organism evidence="1 2">
    <name type="scientific">Fusarium oxysporum f. sp. lycopersici (strain 4287 / CBS 123668 / FGSC 9935 / NRRL 34936)</name>
    <name type="common">Fusarium vascular wilt of tomato</name>
    <dbReference type="NCBI Taxonomy" id="426428"/>
    <lineage>
        <taxon>Eukaryota</taxon>
        <taxon>Fungi</taxon>
        <taxon>Dikarya</taxon>
        <taxon>Ascomycota</taxon>
        <taxon>Pezizomycotina</taxon>
        <taxon>Sordariomycetes</taxon>
        <taxon>Hypocreomycetidae</taxon>
        <taxon>Hypocreales</taxon>
        <taxon>Nectriaceae</taxon>
        <taxon>Fusarium</taxon>
        <taxon>Fusarium oxysporum species complex</taxon>
    </lineage>
</organism>
<dbReference type="VEuPathDB" id="FungiDB:FOXG_17913"/>
<dbReference type="EMBL" id="DS231696">
    <property type="protein sequence ID" value="KNA94747.1"/>
    <property type="molecule type" value="Genomic_DNA"/>
</dbReference>
<reference evidence="1" key="1">
    <citation type="submission" date="2007-04" db="EMBL/GenBank/DDBJ databases">
        <authorList>
            <consortium name="The Broad Institute Genome Sequencing Platform"/>
            <person name="Birren B."/>
            <person name="Lander E."/>
            <person name="Galagan J."/>
            <person name="Nusbaum C."/>
            <person name="Devon K."/>
            <person name="Ma L.-J."/>
            <person name="Jaffe D."/>
            <person name="Butler J."/>
            <person name="Alvarez P."/>
            <person name="Gnerre S."/>
            <person name="Grabherr M."/>
            <person name="Kleber M."/>
            <person name="Mauceli E."/>
            <person name="Brockman W."/>
            <person name="MacCallum I.A."/>
            <person name="Young S."/>
            <person name="LaButti K."/>
            <person name="DeCaprio D."/>
            <person name="Crawford M."/>
            <person name="Koehrsen M."/>
            <person name="Engels R."/>
            <person name="Montgomery P."/>
            <person name="Pearson M."/>
            <person name="Howarth C."/>
            <person name="Larson L."/>
            <person name="White J."/>
            <person name="O'Leary S."/>
            <person name="Kodira C."/>
            <person name="Zeng Q."/>
            <person name="Yandava C."/>
            <person name="Alvarado L."/>
            <person name="Kistler C."/>
            <person name="Shim W.-B."/>
            <person name="Kang S."/>
            <person name="Woloshuk C."/>
        </authorList>
    </citation>
    <scope>NUCLEOTIDE SEQUENCE</scope>
    <source>
        <strain evidence="1">4287</strain>
    </source>
</reference>
<proteinExistence type="predicted"/>
<accession>A0A0J9U7F5</accession>
<gene>
    <name evidence="1" type="ORF">FOXG_17913</name>
</gene>
<protein>
    <submittedName>
        <fullName evidence="1">Uncharacterized protein</fullName>
    </submittedName>
</protein>